<comment type="subcellular location">
    <subcellularLocation>
        <location evidence="1">Cell membrane</location>
        <topology evidence="1">Multi-pass membrane protein</topology>
    </subcellularLocation>
    <subcellularLocation>
        <location evidence="9">Membrane</location>
        <topology evidence="9">Multi-pass membrane protein</topology>
    </subcellularLocation>
</comment>
<proteinExistence type="inferred from homology"/>
<dbReference type="NCBIfam" id="TIGR03592">
    <property type="entry name" value="yidC_oxa1_cterm"/>
    <property type="match status" value="1"/>
</dbReference>
<sequence length="239" mass="27380">MNPFISAFNAFLYQPLFNALILIYLYLPGHDFGIAVIALTVLIKLVFYPLGAQAIRSQKSLALLQPKMKEIQEKFKNNKEQQSRAMLDLYKKEKINPFSSFLPLIIQLPILIGLYQVFWKGFGEAQLGFLYGFIPNPGQIDTTFLGMMDLSQASIFLAVLTGIVQFIQSKMMTTNQKKPTGQSDMSQMMQKQMLYLFPIFTVFILWTLPAAVALYWLVTTLFTIVQQYIILKKHDSPRI</sequence>
<dbReference type="Proteomes" id="UP000178721">
    <property type="component" value="Unassembled WGS sequence"/>
</dbReference>
<evidence type="ECO:0000256" key="5">
    <source>
        <dbReference type="ARBA" id="ARBA00022927"/>
    </source>
</evidence>
<evidence type="ECO:0000256" key="6">
    <source>
        <dbReference type="ARBA" id="ARBA00022989"/>
    </source>
</evidence>
<dbReference type="AlphaFoldDB" id="A0A1G2E3Y0"/>
<dbReference type="EMBL" id="MHMA01000011">
    <property type="protein sequence ID" value="OGZ20455.1"/>
    <property type="molecule type" value="Genomic_DNA"/>
</dbReference>
<dbReference type="GO" id="GO:0051205">
    <property type="term" value="P:protein insertion into membrane"/>
    <property type="evidence" value="ECO:0007669"/>
    <property type="project" value="TreeGrafter"/>
</dbReference>
<dbReference type="PANTHER" id="PTHR12428">
    <property type="entry name" value="OXA1"/>
    <property type="match status" value="1"/>
</dbReference>
<dbReference type="CDD" id="cd20070">
    <property type="entry name" value="5TM_YidC_Alb3"/>
    <property type="match status" value="1"/>
</dbReference>
<keyword evidence="2" id="KW-0813">Transport</keyword>
<evidence type="ECO:0000256" key="9">
    <source>
        <dbReference type="RuleBase" id="RU003945"/>
    </source>
</evidence>
<evidence type="ECO:0000256" key="2">
    <source>
        <dbReference type="ARBA" id="ARBA00022448"/>
    </source>
</evidence>
<dbReference type="InterPro" id="IPR001708">
    <property type="entry name" value="YidC/ALB3/OXA1/COX18"/>
</dbReference>
<evidence type="ECO:0000256" key="3">
    <source>
        <dbReference type="ARBA" id="ARBA00022475"/>
    </source>
</evidence>
<accession>A0A1G2E3Y0</accession>
<keyword evidence="3" id="KW-1003">Cell membrane</keyword>
<feature type="domain" description="Membrane insertase YidC/Oxa/ALB C-terminal" evidence="11">
    <location>
        <begin position="32"/>
        <end position="231"/>
    </location>
</feature>
<dbReference type="Pfam" id="PF02096">
    <property type="entry name" value="60KD_IMP"/>
    <property type="match status" value="1"/>
</dbReference>
<comment type="similarity">
    <text evidence="9">Belongs to the OXA1/ALB3/YidC family.</text>
</comment>
<keyword evidence="7 10" id="KW-0472">Membrane</keyword>
<dbReference type="GO" id="GO:0015031">
    <property type="term" value="P:protein transport"/>
    <property type="evidence" value="ECO:0007669"/>
    <property type="project" value="UniProtKB-KW"/>
</dbReference>
<evidence type="ECO:0000256" key="10">
    <source>
        <dbReference type="SAM" id="Phobius"/>
    </source>
</evidence>
<dbReference type="GO" id="GO:0032977">
    <property type="term" value="F:membrane insertase activity"/>
    <property type="evidence" value="ECO:0007669"/>
    <property type="project" value="InterPro"/>
</dbReference>
<feature type="transmembrane region" description="Helical" evidence="10">
    <location>
        <begin position="7"/>
        <end position="26"/>
    </location>
</feature>
<reference evidence="12 13" key="1">
    <citation type="journal article" date="2016" name="Nat. Commun.">
        <title>Thousands of microbial genomes shed light on interconnected biogeochemical processes in an aquifer system.</title>
        <authorList>
            <person name="Anantharaman K."/>
            <person name="Brown C.T."/>
            <person name="Hug L.A."/>
            <person name="Sharon I."/>
            <person name="Castelle C.J."/>
            <person name="Probst A.J."/>
            <person name="Thomas B.C."/>
            <person name="Singh A."/>
            <person name="Wilkins M.J."/>
            <person name="Karaoz U."/>
            <person name="Brodie E.L."/>
            <person name="Williams K.H."/>
            <person name="Hubbard S.S."/>
            <person name="Banfield J.F."/>
        </authorList>
    </citation>
    <scope>NUCLEOTIDE SEQUENCE [LARGE SCALE GENOMIC DNA]</scope>
</reference>
<evidence type="ECO:0000259" key="11">
    <source>
        <dbReference type="Pfam" id="PF02096"/>
    </source>
</evidence>
<organism evidence="12 13">
    <name type="scientific">Candidatus Nealsonbacteria bacterium RIFCSPHIGHO2_01_FULL_43_31</name>
    <dbReference type="NCBI Taxonomy" id="1801665"/>
    <lineage>
        <taxon>Bacteria</taxon>
        <taxon>Candidatus Nealsoniibacteriota</taxon>
    </lineage>
</organism>
<keyword evidence="5" id="KW-0653">Protein transport</keyword>
<keyword evidence="4 9" id="KW-0812">Transmembrane</keyword>
<feature type="transmembrane region" description="Helical" evidence="10">
    <location>
        <begin position="192"/>
        <end position="208"/>
    </location>
</feature>
<feature type="transmembrane region" description="Helical" evidence="10">
    <location>
        <begin position="101"/>
        <end position="119"/>
    </location>
</feature>
<keyword evidence="6 10" id="KW-1133">Transmembrane helix</keyword>
<keyword evidence="8" id="KW-0143">Chaperone</keyword>
<dbReference type="PANTHER" id="PTHR12428:SF65">
    <property type="entry name" value="CYTOCHROME C OXIDASE ASSEMBLY PROTEIN COX18, MITOCHONDRIAL"/>
    <property type="match status" value="1"/>
</dbReference>
<feature type="transmembrane region" description="Helical" evidence="10">
    <location>
        <begin position="32"/>
        <end position="50"/>
    </location>
</feature>
<evidence type="ECO:0000256" key="7">
    <source>
        <dbReference type="ARBA" id="ARBA00023136"/>
    </source>
</evidence>
<dbReference type="InterPro" id="IPR028055">
    <property type="entry name" value="YidC/Oxa/ALB_C"/>
</dbReference>
<comment type="caution">
    <text evidence="12">The sequence shown here is derived from an EMBL/GenBank/DDBJ whole genome shotgun (WGS) entry which is preliminary data.</text>
</comment>
<evidence type="ECO:0000256" key="4">
    <source>
        <dbReference type="ARBA" id="ARBA00022692"/>
    </source>
</evidence>
<evidence type="ECO:0000256" key="1">
    <source>
        <dbReference type="ARBA" id="ARBA00004651"/>
    </source>
</evidence>
<name>A0A1G2E3Y0_9BACT</name>
<protein>
    <recommendedName>
        <fullName evidence="11">Membrane insertase YidC/Oxa/ALB C-terminal domain-containing protein</fullName>
    </recommendedName>
</protein>
<feature type="transmembrane region" description="Helical" evidence="10">
    <location>
        <begin position="153"/>
        <end position="171"/>
    </location>
</feature>
<dbReference type="GO" id="GO:0005886">
    <property type="term" value="C:plasma membrane"/>
    <property type="evidence" value="ECO:0007669"/>
    <property type="project" value="UniProtKB-SubCell"/>
</dbReference>
<gene>
    <name evidence="12" type="ORF">A2654_01770</name>
</gene>
<evidence type="ECO:0000313" key="12">
    <source>
        <dbReference type="EMBL" id="OGZ20455.1"/>
    </source>
</evidence>
<evidence type="ECO:0000313" key="13">
    <source>
        <dbReference type="Proteomes" id="UP000178721"/>
    </source>
</evidence>
<evidence type="ECO:0000256" key="8">
    <source>
        <dbReference type="ARBA" id="ARBA00023186"/>
    </source>
</evidence>
<dbReference type="InterPro" id="IPR047196">
    <property type="entry name" value="YidC_ALB_C"/>
</dbReference>